<dbReference type="InterPro" id="IPR008715">
    <property type="entry name" value="SAM-MeTfrase_NodS-like"/>
</dbReference>
<dbReference type="InterPro" id="IPR029063">
    <property type="entry name" value="SAM-dependent_MTases_sf"/>
</dbReference>
<name>A0ABQ1IA84_9PROT</name>
<protein>
    <recommendedName>
        <fullName evidence="3">Methyltransferase type 12</fullName>
    </recommendedName>
</protein>
<evidence type="ECO:0000313" key="2">
    <source>
        <dbReference type="Proteomes" id="UP000603352"/>
    </source>
</evidence>
<evidence type="ECO:0008006" key="3">
    <source>
        <dbReference type="Google" id="ProtNLM"/>
    </source>
</evidence>
<gene>
    <name evidence="1" type="ORF">GCM10011505_11160</name>
</gene>
<sequence>MTDDGNLTRAARFDRLYGRDPDPWQVATSPYERAKYQATLDALPRQHYRLGIEAGCSIGALSARLAGRCDRLIGLDVSEVALRLARRHHGADPRLRFQRADLPRDWPQRAAELIVLSEVLYYLDRAEITQLAGHIARSAPHSDCVLVNYLGPIPDGLPGAEAAAAFIDAITGKIAVQNLDARPGNGYRIDIIRLGAPSPGDP</sequence>
<comment type="caution">
    <text evidence="1">The sequence shown here is derived from an EMBL/GenBank/DDBJ whole genome shotgun (WGS) entry which is preliminary data.</text>
</comment>
<organism evidence="1 2">
    <name type="scientific">Tistrella bauzanensis</name>
    <dbReference type="NCBI Taxonomy" id="657419"/>
    <lineage>
        <taxon>Bacteria</taxon>
        <taxon>Pseudomonadati</taxon>
        <taxon>Pseudomonadota</taxon>
        <taxon>Alphaproteobacteria</taxon>
        <taxon>Geminicoccales</taxon>
        <taxon>Geminicoccaceae</taxon>
        <taxon>Tistrella</taxon>
    </lineage>
</organism>
<dbReference type="Proteomes" id="UP000603352">
    <property type="component" value="Unassembled WGS sequence"/>
</dbReference>
<dbReference type="SUPFAM" id="SSF53335">
    <property type="entry name" value="S-adenosyl-L-methionine-dependent methyltransferases"/>
    <property type="match status" value="1"/>
</dbReference>
<keyword evidence="2" id="KW-1185">Reference proteome</keyword>
<dbReference type="EMBL" id="BMDZ01000008">
    <property type="protein sequence ID" value="GGB31478.1"/>
    <property type="molecule type" value="Genomic_DNA"/>
</dbReference>
<proteinExistence type="predicted"/>
<accession>A0ABQ1IA84</accession>
<dbReference type="RefSeq" id="WP_188575757.1">
    <property type="nucleotide sequence ID" value="NZ_BMDZ01000008.1"/>
</dbReference>
<reference evidence="2" key="1">
    <citation type="journal article" date="2019" name="Int. J. Syst. Evol. Microbiol.">
        <title>The Global Catalogue of Microorganisms (GCM) 10K type strain sequencing project: providing services to taxonomists for standard genome sequencing and annotation.</title>
        <authorList>
            <consortium name="The Broad Institute Genomics Platform"/>
            <consortium name="The Broad Institute Genome Sequencing Center for Infectious Disease"/>
            <person name="Wu L."/>
            <person name="Ma J."/>
        </authorList>
    </citation>
    <scope>NUCLEOTIDE SEQUENCE [LARGE SCALE GENOMIC DNA]</scope>
    <source>
        <strain evidence="2">CGMCC 1.10188</strain>
    </source>
</reference>
<dbReference type="Pfam" id="PF05401">
    <property type="entry name" value="NodS"/>
    <property type="match status" value="1"/>
</dbReference>
<dbReference type="Gene3D" id="3.40.50.150">
    <property type="entry name" value="Vaccinia Virus protein VP39"/>
    <property type="match status" value="1"/>
</dbReference>
<evidence type="ECO:0000313" key="1">
    <source>
        <dbReference type="EMBL" id="GGB31478.1"/>
    </source>
</evidence>
<dbReference type="CDD" id="cd02440">
    <property type="entry name" value="AdoMet_MTases"/>
    <property type="match status" value="1"/>
</dbReference>